<dbReference type="InterPro" id="IPR011993">
    <property type="entry name" value="PH-like_dom_sf"/>
</dbReference>
<comment type="caution">
    <text evidence="5">The sequence shown here is derived from an EMBL/GenBank/DDBJ whole genome shotgun (WGS) entry which is preliminary data.</text>
</comment>
<dbReference type="EMBL" id="JAPDRL010000025">
    <property type="protein sequence ID" value="KAJ9665823.1"/>
    <property type="molecule type" value="Genomic_DNA"/>
</dbReference>
<feature type="compositionally biased region" description="Polar residues" evidence="3">
    <location>
        <begin position="370"/>
        <end position="379"/>
    </location>
</feature>
<name>A0ABQ9NVR6_9PEZI</name>
<feature type="region of interest" description="Disordered" evidence="3">
    <location>
        <begin position="1120"/>
        <end position="1177"/>
    </location>
</feature>
<dbReference type="PANTHER" id="PTHR36100:SF1">
    <property type="entry name" value="BUD SITE SELECTION PROTEIN 4"/>
    <property type="match status" value="1"/>
</dbReference>
<dbReference type="Pfam" id="PF00169">
    <property type="entry name" value="PH"/>
    <property type="match status" value="1"/>
</dbReference>
<feature type="region of interest" description="Disordered" evidence="3">
    <location>
        <begin position="940"/>
        <end position="1023"/>
    </location>
</feature>
<feature type="compositionally biased region" description="Low complexity" evidence="3">
    <location>
        <begin position="817"/>
        <end position="831"/>
    </location>
</feature>
<evidence type="ECO:0000256" key="2">
    <source>
        <dbReference type="ARBA" id="ARBA00023306"/>
    </source>
</evidence>
<feature type="compositionally biased region" description="Low complexity" evidence="3">
    <location>
        <begin position="623"/>
        <end position="636"/>
    </location>
</feature>
<dbReference type="InterPro" id="IPR012966">
    <property type="entry name" value="AHD"/>
</dbReference>
<keyword evidence="2" id="KW-0131">Cell cycle</keyword>
<feature type="compositionally biased region" description="Low complexity" evidence="3">
    <location>
        <begin position="1132"/>
        <end position="1142"/>
    </location>
</feature>
<evidence type="ECO:0000313" key="6">
    <source>
        <dbReference type="Proteomes" id="UP001172684"/>
    </source>
</evidence>
<dbReference type="InterPro" id="IPR001849">
    <property type="entry name" value="PH_domain"/>
</dbReference>
<dbReference type="Proteomes" id="UP001172684">
    <property type="component" value="Unassembled WGS sequence"/>
</dbReference>
<feature type="compositionally biased region" description="Pro residues" evidence="3">
    <location>
        <begin position="1466"/>
        <end position="1479"/>
    </location>
</feature>
<feature type="compositionally biased region" description="Basic and acidic residues" evidence="3">
    <location>
        <begin position="87"/>
        <end position="97"/>
    </location>
</feature>
<dbReference type="Gene3D" id="2.30.29.30">
    <property type="entry name" value="Pleckstrin-homology domain (PH domain)/Phosphotyrosine-binding domain (PTB)"/>
    <property type="match status" value="1"/>
</dbReference>
<sequence length="1502" mass="166252">MSSESVQPLRINKSTPASSPIKLKGSSAQRPLSEIGSTERRRNSPSYNQATRNMVPNRDSSPFDTSPFNKSPRLFWQGRDPNSPSRFDSENSFDRDFSPSPHRRSSIENLKKASRVKNSAMFAREQKNEYDPTSVPVIERPLAAGRPLSTQVQGNAFGERGIDSLRSPAKTFGGHRRGESQSKIAFFSPSKSEAKATEQVPASSPSAKPLGSPTKSSLSTNGRFNHFEPESGIWSEDDSEFKASTPRPLRRHAKSVTFDAAPPQINEYEMVTPDPSSVASGSREGSYDSEYTDEDESFGRGSSMDRDDSFDASLEDTDKTPVVLPEDWRHMSPDNANTSLADTFEDPFDGREGSPMPTATPNQKRPDMYRSNSTNSDGSSRPLPPLPGNSDTRGRRESSVGLSAAAERVSSAQRSLPSPPRAAAISKAEILGMRDASMSLEDRLRLMGLQDSPEHSAEQKHNALTSGTGVADVKDELEVQNVENSVADVGDSVLEDIKIPRISRESILRKVKSRNFDDVHFDFHSARSSPEPEPEQSYGDLDPDVPIPSREASSNFDEVVPDVPIKEEADGGNEIDIYSVPELYQPERSPSRMDDYPRESSVIHHFVNKETDDEEGSVTSRYSPQSEPEQQAQSNSTTEDEGPPTPKAEDFLTPKSDDARIEKLDHKHMSLPEFGLFLNNDDFNLQLQPYMSAPDTKAAATAPLESAPKLDAAHSFLEQPMTPLEDLPLPIIPGQSFNTEDERCDTPDSVIHHSIVEPPQRDSPSIPEAVATIRAPGGKLKTRPSATPADMAAMAASRRQVSGEYPPPIPQRNARRPSMSVEPEAESPSSEDAGFDSELQAESEPKRHESFMMLDIPNTGIGEDIGLGLDREFERVIESQKVEIFPLPTYARFPAAKQSGAEHICGQGFTHHQDLFTNNYIPKQKGYLMRQNTKVVVASSRQFSNEKPPMSPTGETTMPDLRGTRSAGSSPRKASHERTKSWTTEPWNGKPRRKSVRQNSVSTSRKSTSGPTPPLPGQESNVNGLGTVAEDAMVTTPDEDEEGAERGRLFVKVVGVKDLDLPLPKTEKTWFQLTLDNGLHCVTTSWLELGRSAPIGQEFELVVLNDLEFQLTLQTKLQEPPKTVESMPAPPAKVASPKKQSAFSRLLSSPKKRKETERKQQEELDRAEQRRQEELRVKRASVQPTAWDLLHDLVASDGSFARAYICLKNHENQAFGRPFTVDVPCFNEWAVEDSIVNSVKSKRGGVVRKPPYRVGKLTLQLLYVPKPKGAKDEDMPKSLNACVRELREAEEQKARTWEGHLSQQGGDCPYWRRRFFRLTGGKLTAFHESTRQPRATINLAKAVKLIDDRSSLTQSASTKNGGRRKSAFAEEEEGYMFVEEGFRIRFANGECIDFYADNAADKEGWMKVLSEPVGKEARKASGGWTDLVLEKEKREKAMLAAHMQKEGAGGRPSMGGTGSRTAPTSPSKPPRDAPPPPMEKSPRHASQRQTGMRREQVRSMVF</sequence>
<feature type="compositionally biased region" description="Gly residues" evidence="3">
    <location>
        <begin position="1447"/>
        <end position="1458"/>
    </location>
</feature>
<feature type="region of interest" description="Disordered" evidence="3">
    <location>
        <begin position="451"/>
        <end position="471"/>
    </location>
</feature>
<feature type="region of interest" description="Disordered" evidence="3">
    <location>
        <begin position="774"/>
        <end position="845"/>
    </location>
</feature>
<evidence type="ECO:0000259" key="4">
    <source>
        <dbReference type="PROSITE" id="PS50003"/>
    </source>
</evidence>
<dbReference type="CDD" id="cd13278">
    <property type="entry name" value="PH_Bud4"/>
    <property type="match status" value="1"/>
</dbReference>
<dbReference type="SMART" id="SM00233">
    <property type="entry name" value="PH"/>
    <property type="match status" value="1"/>
</dbReference>
<dbReference type="Pfam" id="PF08174">
    <property type="entry name" value="Anillin"/>
    <property type="match status" value="1"/>
</dbReference>
<organism evidence="5 6">
    <name type="scientific">Coniosporium apollinis</name>
    <dbReference type="NCBI Taxonomy" id="61459"/>
    <lineage>
        <taxon>Eukaryota</taxon>
        <taxon>Fungi</taxon>
        <taxon>Dikarya</taxon>
        <taxon>Ascomycota</taxon>
        <taxon>Pezizomycotina</taxon>
        <taxon>Dothideomycetes</taxon>
        <taxon>Dothideomycetes incertae sedis</taxon>
        <taxon>Coniosporium</taxon>
    </lineage>
</organism>
<feature type="compositionally biased region" description="Polar residues" evidence="3">
    <location>
        <begin position="997"/>
        <end position="1010"/>
    </location>
</feature>
<evidence type="ECO:0000256" key="1">
    <source>
        <dbReference type="ARBA" id="ARBA00022618"/>
    </source>
</evidence>
<evidence type="ECO:0000256" key="3">
    <source>
        <dbReference type="SAM" id="MobiDB-lite"/>
    </source>
</evidence>
<keyword evidence="6" id="KW-1185">Reference proteome</keyword>
<dbReference type="PROSITE" id="PS50003">
    <property type="entry name" value="PH_DOMAIN"/>
    <property type="match status" value="1"/>
</dbReference>
<feature type="compositionally biased region" description="Polar residues" evidence="3">
    <location>
        <begin position="213"/>
        <end position="223"/>
    </location>
</feature>
<reference evidence="5" key="1">
    <citation type="submission" date="2022-10" db="EMBL/GenBank/DDBJ databases">
        <title>Culturing micro-colonial fungi from biological soil crusts in the Mojave desert and describing Neophaeococcomyces mojavensis, and introducing the new genera and species Taxawa tesnikishii.</title>
        <authorList>
            <person name="Kurbessoian T."/>
            <person name="Stajich J.E."/>
        </authorList>
    </citation>
    <scope>NUCLEOTIDE SEQUENCE</scope>
    <source>
        <strain evidence="5">TK_1</strain>
    </source>
</reference>
<feature type="region of interest" description="Disordered" evidence="3">
    <location>
        <begin position="523"/>
        <end position="655"/>
    </location>
</feature>
<proteinExistence type="predicted"/>
<feature type="compositionally biased region" description="Basic and acidic residues" evidence="3">
    <location>
        <begin position="589"/>
        <end position="610"/>
    </location>
</feature>
<feature type="region of interest" description="Disordered" evidence="3">
    <location>
        <begin position="1443"/>
        <end position="1502"/>
    </location>
</feature>
<feature type="compositionally biased region" description="Polar residues" evidence="3">
    <location>
        <begin position="1"/>
        <end position="18"/>
    </location>
</feature>
<dbReference type="SUPFAM" id="SSF50729">
    <property type="entry name" value="PH domain-like"/>
    <property type="match status" value="1"/>
</dbReference>
<keyword evidence="1" id="KW-0132">Cell division</keyword>
<gene>
    <name evidence="5" type="primary">BUD4</name>
    <name evidence="5" type="ORF">H2201_004131</name>
</gene>
<feature type="compositionally biased region" description="Polar residues" evidence="3">
    <location>
        <begin position="44"/>
        <end position="69"/>
    </location>
</feature>
<feature type="compositionally biased region" description="Basic and acidic residues" evidence="3">
    <location>
        <begin position="1492"/>
        <end position="1502"/>
    </location>
</feature>
<accession>A0ABQ9NVR6</accession>
<dbReference type="InterPro" id="IPR052007">
    <property type="entry name" value="Bud4"/>
</dbReference>
<feature type="compositionally biased region" description="Low complexity" evidence="3">
    <location>
        <begin position="784"/>
        <end position="797"/>
    </location>
</feature>
<feature type="domain" description="PH" evidence="4">
    <location>
        <begin position="1294"/>
        <end position="1414"/>
    </location>
</feature>
<protein>
    <submittedName>
        <fullName evidence="5">Bud site selection protein bud4</fullName>
    </submittedName>
</protein>
<dbReference type="PANTHER" id="PTHR36100">
    <property type="entry name" value="BUD SITE SELECTION PROTEIN 4"/>
    <property type="match status" value="1"/>
</dbReference>
<evidence type="ECO:0000313" key="5">
    <source>
        <dbReference type="EMBL" id="KAJ9665823.1"/>
    </source>
</evidence>
<feature type="compositionally biased region" description="Basic and acidic residues" evidence="3">
    <location>
        <begin position="1154"/>
        <end position="1177"/>
    </location>
</feature>
<feature type="region of interest" description="Disordered" evidence="3">
    <location>
        <begin position="1"/>
        <end position="422"/>
    </location>
</feature>
<feature type="compositionally biased region" description="Basic and acidic residues" evidence="3">
    <location>
        <begin position="452"/>
        <end position="461"/>
    </location>
</feature>